<protein>
    <submittedName>
        <fullName evidence="2">Anaphase-promoting complex subunit 1</fullName>
    </submittedName>
</protein>
<dbReference type="WBParaSite" id="SMUV_0001008701-mRNA-1">
    <property type="protein sequence ID" value="SMUV_0001008701-mRNA-1"/>
    <property type="gene ID" value="SMUV_0001008701"/>
</dbReference>
<dbReference type="STRING" id="451379.A0A0N5AYP1"/>
<sequence>MERNVNLNLTIGILSYFVIGKHRGNSVVNTVVVCIAGQLNHSAVESTAAGTVDVALNDDEEYANINLPIRQTYYHEQVASTSTAESIRSSNYCATSSGHKDSVMKHRLSFGGVKERGYDNSYLSSTWAHTPVRYSRNGNRRAPIVLVPRRSLQYQQDDDQEALVSRMTCSPIYQFRFINSVSDVPLSLLVQPGSIEVPVCDSVPQIRLLGHLASFSFIIDTTKIEIGEINSDGLGPWSAHGVSRVALTKFFFNKDKVKCSPENHEFCLQRKTYLHPYSNPPNSVRKIFWLVTKDDAMYRYGLLTYDIGGGLVMNDDQNMSDLVVKRELNDSLPVDRSSIRSIRLQPVNRHPNCAEYDSEGFLYDQVKRYNDFYYNEREYAFNRSRGFDPVIPLLSSEELTHITNAPVFKQVFLNSINDVPLDILLDESLDVSYPVCNFVPKLILYGAGALLTFIVDTNEVPASDLSSDNLGQWNSKDGRRMNVRKFYYKEKSKCAEGEHDFCVLRRKYVHPHCNPPDSVRKVIWLAQRGDTFCSTVLNFENSSNIMFKCFILQYFGVKEALYALMSYYVEPDAYVPLMPHGNSKFNQNVYIRKRPSEVKRRAKKTGSNANNAAAAKSADPITLALSEADLKVDVIDGGTSDVSGSTDINVDDLSDEKYETDFLTDEVSDELCISIFCRLISLMQMARRVSQSTSSTPYTRTFIDSLTGVPLDILRNAEQMKVELWNRINETKKMKIFRHIFLDERFLNEKLPHMELIGSAVRASFIVDTDRDWPLSTDNLGDWESKESRLSKFFFNKDNKQCSGEQYEYCVIRRRYVHPLSVPKGSLKKVIWQIMRADKSYYRYALISYSFPDNARIDALTLVPHSKQQLQQLPQQTDENDYREEIMRLTNSPVYQRRYIKNISDLPIDLLLTPYDLDEPVCNDIPFIYLERGPSRLNLQLTFIVDTSKINQPDLSLDNLGQWNALNGRRVTVRRYFYDQNRQRCLEGDHDFVVTKRTFVHPGSIPDGGIRKIIWQVKTDEGYSRYALITFEIREKTIIENIQQHDDTKLPDSGYEQKPHSTIGDVLKSSKVVDKMKRVEKRRRVSGAMVEHSEVVNRQRPRLDDEIENAASLPVFADDEEIGGVEEIYAINGEELALRMSQPSSRRYTQPYHNDENFYVIFLNDQEVVPTQCICCGVDFSRHPHPPEDIILEHLERFWNHRTSTYTTQQMQKRYMHARLSCVLARYDYFTTRDFLAVTNDVRVRLTDLHRQYLSEQFYCTVSCNMTNKKSSGLCFLIICYV</sequence>
<reference evidence="2" key="1">
    <citation type="submission" date="2017-02" db="UniProtKB">
        <authorList>
            <consortium name="WormBaseParasite"/>
        </authorList>
    </citation>
    <scope>IDENTIFICATION</scope>
</reference>
<organism evidence="1 2">
    <name type="scientific">Syphacia muris</name>
    <dbReference type="NCBI Taxonomy" id="451379"/>
    <lineage>
        <taxon>Eukaryota</taxon>
        <taxon>Metazoa</taxon>
        <taxon>Ecdysozoa</taxon>
        <taxon>Nematoda</taxon>
        <taxon>Chromadorea</taxon>
        <taxon>Rhabditida</taxon>
        <taxon>Spirurina</taxon>
        <taxon>Oxyuridomorpha</taxon>
        <taxon>Oxyuroidea</taxon>
        <taxon>Oxyuridae</taxon>
        <taxon>Syphacia</taxon>
    </lineage>
</organism>
<proteinExistence type="predicted"/>
<accession>A0A0N5AYP1</accession>
<evidence type="ECO:0000313" key="1">
    <source>
        <dbReference type="Proteomes" id="UP000046393"/>
    </source>
</evidence>
<dbReference type="Proteomes" id="UP000046393">
    <property type="component" value="Unplaced"/>
</dbReference>
<name>A0A0N5AYP1_9BILA</name>
<evidence type="ECO:0000313" key="2">
    <source>
        <dbReference type="WBParaSite" id="SMUV_0001008701-mRNA-1"/>
    </source>
</evidence>
<keyword evidence="1" id="KW-1185">Reference proteome</keyword>